<reference evidence="17 18" key="1">
    <citation type="submission" date="2018-02" db="EMBL/GenBank/DDBJ databases">
        <title>The genomes of Aspergillus section Nigri reveals drivers in fungal speciation.</title>
        <authorList>
            <consortium name="DOE Joint Genome Institute"/>
            <person name="Vesth T.C."/>
            <person name="Nybo J."/>
            <person name="Theobald S."/>
            <person name="Brandl J."/>
            <person name="Frisvad J.C."/>
            <person name="Nielsen K.F."/>
            <person name="Lyhne E.K."/>
            <person name="Kogle M.E."/>
            <person name="Kuo A."/>
            <person name="Riley R."/>
            <person name="Clum A."/>
            <person name="Nolan M."/>
            <person name="Lipzen A."/>
            <person name="Salamov A."/>
            <person name="Henrissat B."/>
            <person name="Wiebenga A."/>
            <person name="De vries R.P."/>
            <person name="Grigoriev I.V."/>
            <person name="Mortensen U.H."/>
            <person name="Andersen M.R."/>
            <person name="Baker S.E."/>
        </authorList>
    </citation>
    <scope>NUCLEOTIDE SEQUENCE [LARGE SCALE GENOMIC DNA]</scope>
    <source>
        <strain evidence="17 18">CBS 121057</strain>
    </source>
</reference>
<keyword evidence="18" id="KW-1185">Reference proteome</keyword>
<evidence type="ECO:0000256" key="11">
    <source>
        <dbReference type="ARBA" id="ARBA00023326"/>
    </source>
</evidence>
<evidence type="ECO:0000256" key="9">
    <source>
        <dbReference type="ARBA" id="ARBA00023295"/>
    </source>
</evidence>
<dbReference type="GO" id="GO:0005576">
    <property type="term" value="C:extracellular region"/>
    <property type="evidence" value="ECO:0007669"/>
    <property type="project" value="UniProtKB-SubCell"/>
</dbReference>
<name>A0A319DYH6_ASPSB</name>
<feature type="region of interest" description="Disordered" evidence="15">
    <location>
        <begin position="510"/>
        <end position="553"/>
    </location>
</feature>
<comment type="subcellular location">
    <subcellularLocation>
        <location evidence="1">Secreted</location>
    </subcellularLocation>
</comment>
<keyword evidence="4 16" id="KW-0732">Signal</keyword>
<keyword evidence="10" id="KW-0961">Cell wall biogenesis/degradation</keyword>
<feature type="chain" id="PRO_5016329713" description="rhamnogalacturonan hydrolase" evidence="16">
    <location>
        <begin position="22"/>
        <end position="553"/>
    </location>
</feature>
<evidence type="ECO:0000256" key="5">
    <source>
        <dbReference type="ARBA" id="ARBA00022801"/>
    </source>
</evidence>
<dbReference type="Gene3D" id="2.160.20.10">
    <property type="entry name" value="Single-stranded right-handed beta-helix, Pectin lyase-like"/>
    <property type="match status" value="1"/>
</dbReference>
<keyword evidence="5 14" id="KW-0378">Hydrolase</keyword>
<keyword evidence="9 14" id="KW-0326">Glycosidase</keyword>
<evidence type="ECO:0000256" key="16">
    <source>
        <dbReference type="SAM" id="SignalP"/>
    </source>
</evidence>
<dbReference type="SUPFAM" id="SSF51126">
    <property type="entry name" value="Pectin lyase-like"/>
    <property type="match status" value="1"/>
</dbReference>
<dbReference type="GO" id="GO:0071555">
    <property type="term" value="P:cell wall organization"/>
    <property type="evidence" value="ECO:0007669"/>
    <property type="project" value="UniProtKB-KW"/>
</dbReference>
<dbReference type="OrthoDB" id="2268901at2759"/>
<evidence type="ECO:0000256" key="8">
    <source>
        <dbReference type="ARBA" id="ARBA00023277"/>
    </source>
</evidence>
<dbReference type="InterPro" id="IPR000743">
    <property type="entry name" value="Glyco_hydro_28"/>
</dbReference>
<evidence type="ECO:0000256" key="14">
    <source>
        <dbReference type="RuleBase" id="RU361169"/>
    </source>
</evidence>
<evidence type="ECO:0000256" key="4">
    <source>
        <dbReference type="ARBA" id="ARBA00022729"/>
    </source>
</evidence>
<comment type="catalytic activity">
    <reaction evidence="12">
        <text>Endohydrolysis of alpha-D-GalA-(1-&gt;2)-alpha-L-Rha glycosidic bond in the rhamnogalacturonan I backbone with initial inversion of anomeric configuration releasing oligosaccharides with beta-D-GalA at the reducing end.</text>
        <dbReference type="EC" id="3.2.1.171"/>
    </reaction>
</comment>
<keyword evidence="8" id="KW-0119">Carbohydrate metabolism</keyword>
<evidence type="ECO:0000256" key="7">
    <source>
        <dbReference type="ARBA" id="ARBA00023180"/>
    </source>
</evidence>
<dbReference type="GO" id="GO:0000272">
    <property type="term" value="P:polysaccharide catabolic process"/>
    <property type="evidence" value="ECO:0007669"/>
    <property type="project" value="UniProtKB-KW"/>
</dbReference>
<proteinExistence type="inferred from homology"/>
<feature type="compositionally biased region" description="Low complexity" evidence="15">
    <location>
        <begin position="510"/>
        <end position="519"/>
    </location>
</feature>
<keyword evidence="6" id="KW-1015">Disulfide bond</keyword>
<dbReference type="Proteomes" id="UP000248423">
    <property type="component" value="Unassembled WGS sequence"/>
</dbReference>
<evidence type="ECO:0000256" key="10">
    <source>
        <dbReference type="ARBA" id="ARBA00023316"/>
    </source>
</evidence>
<dbReference type="Pfam" id="PF00295">
    <property type="entry name" value="Glyco_hydro_28"/>
    <property type="match status" value="1"/>
</dbReference>
<evidence type="ECO:0000256" key="12">
    <source>
        <dbReference type="ARBA" id="ARBA00051850"/>
    </source>
</evidence>
<dbReference type="GO" id="GO:0046576">
    <property type="term" value="F:rhamnogalacturonan alpha-L-rhamnopyranosyl-(1-&gt;4)-alpha-D-galactopyranosyluronide lyase activity"/>
    <property type="evidence" value="ECO:0007669"/>
    <property type="project" value="UniProtKB-ARBA"/>
</dbReference>
<sequence length="553" mass="57689">MRLDKLSLLSFLGLAPIFAAAQLSGSVGPLTSASTKAATKTCNVLDYGAKADKSTDLGAPLASAFADCKSGGLVYVPSGDYALSTWARLSGGEAWALQIDGIIYRDSTTGGNMIYIEHSTDFELFSSTSAGAMQGLGYELHAEDNWSGPRLIRLYEVTDFSVHDFILVDSPSFHMSLDTCTNGEIYNMAIRGGNHGGLDGIDVWSTNIWVHDVEVTNKDECVTVKSPAKNILVENIYCNWSGGCGMGSFGSDTEVSDVVYRNVYTWSSNNMMLLKSNGGSGYVENVVLENFIGHGNAYSLDIDSYWSSMSAVDGDGVQLSNITIKNWKGTEAYGAERGPVKVICANGAPCYDITIEDFAMWTEKGDRQWYSCESAYGTGFCLKDSSDHASYAVTTTTVSAAPSGYSAATMASDLTAAFGSTVSIPIPTIPTSFYPGATPYSALMADSSSSTAKARALAASGSSATHAVVSSSSISVATAVQTESVPAATSAIVAVSSTAEEAFTTSAASVAAPTGAGNAPQPPSASGQAGPGEQGQGEGDEGEQGEQDFCYVQ</sequence>
<comment type="similarity">
    <text evidence="2 14">Belongs to the glycosyl hydrolase 28 family.</text>
</comment>
<accession>A0A319DYH6</accession>
<evidence type="ECO:0000256" key="6">
    <source>
        <dbReference type="ARBA" id="ARBA00023157"/>
    </source>
</evidence>
<dbReference type="PANTHER" id="PTHR31736:SF19">
    <property type="entry name" value="PECTIN LYASE SUPERFAMILY PROTEIN-RELATED"/>
    <property type="match status" value="1"/>
</dbReference>
<organism evidence="17 18">
    <name type="scientific">Aspergillus sclerotiicarbonarius (strain CBS 121057 / IBT 28362)</name>
    <dbReference type="NCBI Taxonomy" id="1448318"/>
    <lineage>
        <taxon>Eukaryota</taxon>
        <taxon>Fungi</taxon>
        <taxon>Dikarya</taxon>
        <taxon>Ascomycota</taxon>
        <taxon>Pezizomycotina</taxon>
        <taxon>Eurotiomycetes</taxon>
        <taxon>Eurotiomycetidae</taxon>
        <taxon>Eurotiales</taxon>
        <taxon>Aspergillaceae</taxon>
        <taxon>Aspergillus</taxon>
        <taxon>Aspergillus subgen. Circumdati</taxon>
    </lineage>
</organism>
<keyword evidence="11" id="KW-0624">Polysaccharide degradation</keyword>
<keyword evidence="3" id="KW-0964">Secreted</keyword>
<evidence type="ECO:0000256" key="1">
    <source>
        <dbReference type="ARBA" id="ARBA00004613"/>
    </source>
</evidence>
<dbReference type="EC" id="3.2.1.171" evidence="13"/>
<evidence type="ECO:0000256" key="13">
    <source>
        <dbReference type="ARBA" id="ARBA00066935"/>
    </source>
</evidence>
<dbReference type="InterPro" id="IPR011050">
    <property type="entry name" value="Pectin_lyase_fold/virulence"/>
</dbReference>
<evidence type="ECO:0000256" key="3">
    <source>
        <dbReference type="ARBA" id="ARBA00022525"/>
    </source>
</evidence>
<evidence type="ECO:0000256" key="2">
    <source>
        <dbReference type="ARBA" id="ARBA00008834"/>
    </source>
</evidence>
<evidence type="ECO:0000313" key="17">
    <source>
        <dbReference type="EMBL" id="PYI02862.1"/>
    </source>
</evidence>
<evidence type="ECO:0000256" key="15">
    <source>
        <dbReference type="SAM" id="MobiDB-lite"/>
    </source>
</evidence>
<dbReference type="FunFam" id="2.160.20.10:FF:000025">
    <property type="entry name" value="Probable rhamnogalacturonase B"/>
    <property type="match status" value="1"/>
</dbReference>
<dbReference type="VEuPathDB" id="FungiDB:BO78DRAFT_410318"/>
<dbReference type="EMBL" id="KZ826388">
    <property type="protein sequence ID" value="PYI02862.1"/>
    <property type="molecule type" value="Genomic_DNA"/>
</dbReference>
<dbReference type="InterPro" id="IPR012334">
    <property type="entry name" value="Pectin_lyas_fold"/>
</dbReference>
<dbReference type="GO" id="GO:0004650">
    <property type="term" value="F:polygalacturonase activity"/>
    <property type="evidence" value="ECO:0007669"/>
    <property type="project" value="InterPro"/>
</dbReference>
<protein>
    <recommendedName>
        <fullName evidence="13">rhamnogalacturonan hydrolase</fullName>
        <ecNumber evidence="13">3.2.1.171</ecNumber>
    </recommendedName>
</protein>
<evidence type="ECO:0000313" key="18">
    <source>
        <dbReference type="Proteomes" id="UP000248423"/>
    </source>
</evidence>
<dbReference type="AlphaFoldDB" id="A0A319DYH6"/>
<dbReference type="STRING" id="1448318.A0A319DYH6"/>
<dbReference type="PANTHER" id="PTHR31736">
    <property type="match status" value="1"/>
</dbReference>
<feature type="signal peptide" evidence="16">
    <location>
        <begin position="1"/>
        <end position="21"/>
    </location>
</feature>
<gene>
    <name evidence="17" type="ORF">BO78DRAFT_410318</name>
</gene>
<keyword evidence="7" id="KW-0325">Glycoprotein</keyword>